<dbReference type="Proteomes" id="UP000062833">
    <property type="component" value="Chromosome"/>
</dbReference>
<name>A0A0M5M1Z7_9MICC</name>
<proteinExistence type="predicted"/>
<dbReference type="PATRIC" id="fig|656366.3.peg.2718"/>
<protein>
    <submittedName>
        <fullName evidence="1">Uncharacterized protein</fullName>
    </submittedName>
</protein>
<reference evidence="2" key="1">
    <citation type="submission" date="2015-09" db="EMBL/GenBank/DDBJ databases">
        <title>Complete genome of Arthrobacter alpinus strain R3.8.</title>
        <authorList>
            <person name="See-Too W.S."/>
            <person name="Chan K.G."/>
        </authorList>
    </citation>
    <scope>NUCLEOTIDE SEQUENCE [LARGE SCALE GENOMIC DNA]</scope>
    <source>
        <strain evidence="2">R3.8</strain>
    </source>
</reference>
<gene>
    <name evidence="1" type="ORF">AOC05_12565</name>
</gene>
<dbReference type="AlphaFoldDB" id="A0A0M5M1Z7"/>
<dbReference type="EMBL" id="CP012677">
    <property type="protein sequence ID" value="ALE92937.1"/>
    <property type="molecule type" value="Genomic_DNA"/>
</dbReference>
<dbReference type="RefSeq" id="WP_062007522.1">
    <property type="nucleotide sequence ID" value="NZ_CP012677.1"/>
</dbReference>
<evidence type="ECO:0000313" key="2">
    <source>
        <dbReference type="Proteomes" id="UP000062833"/>
    </source>
</evidence>
<accession>A0A0M5M1Z7</accession>
<evidence type="ECO:0000313" key="1">
    <source>
        <dbReference type="EMBL" id="ALE92937.1"/>
    </source>
</evidence>
<sequence>MLNWLWKTVWARAGDVHDGRLVPLGRGRRDECGVEQKQPTEVTVPEVSIVLGQLLRVQVLEMFFRWGLGAPAFLA</sequence>
<organism evidence="1 2">
    <name type="scientific">Arthrobacter alpinus</name>
    <dbReference type="NCBI Taxonomy" id="656366"/>
    <lineage>
        <taxon>Bacteria</taxon>
        <taxon>Bacillati</taxon>
        <taxon>Actinomycetota</taxon>
        <taxon>Actinomycetes</taxon>
        <taxon>Micrococcales</taxon>
        <taxon>Micrococcaceae</taxon>
        <taxon>Arthrobacter</taxon>
    </lineage>
</organism>
<keyword evidence="2" id="KW-1185">Reference proteome</keyword>
<dbReference type="KEGG" id="aaq:AOC05_12565"/>